<evidence type="ECO:0000313" key="1">
    <source>
        <dbReference type="EMBL" id="RMD03209.1"/>
    </source>
</evidence>
<name>A0A3M0SXV7_9CLOT</name>
<comment type="caution">
    <text evidence="1">The sequence shown here is derived from an EMBL/GenBank/DDBJ whole genome shotgun (WGS) entry which is preliminary data.</text>
</comment>
<dbReference type="AlphaFoldDB" id="A0A3M0SXV7"/>
<protein>
    <submittedName>
        <fullName evidence="1">Uncharacterized protein</fullName>
    </submittedName>
</protein>
<sequence length="137" mass="16538">MNKNLRHAIRTVKELQRKELLYMSDDIRLKVEPNYQLLASIIEDVDLSMDKEYYDKIKNNSEDLIYELVMSSFKDDDFISEADIELMEYIIKEYIDVKAPFLFEDTYMFNVKMDKLQSLYEKALKQIKEGKFKNYLF</sequence>
<dbReference type="Proteomes" id="UP000277999">
    <property type="component" value="Unassembled WGS sequence"/>
</dbReference>
<evidence type="ECO:0000313" key="2">
    <source>
        <dbReference type="Proteomes" id="UP000277999"/>
    </source>
</evidence>
<organism evidence="1 2">
    <name type="scientific">Clostridium autoethanogenum</name>
    <dbReference type="NCBI Taxonomy" id="84023"/>
    <lineage>
        <taxon>Bacteria</taxon>
        <taxon>Bacillati</taxon>
        <taxon>Bacillota</taxon>
        <taxon>Clostridia</taxon>
        <taxon>Eubacteriales</taxon>
        <taxon>Clostridiaceae</taxon>
        <taxon>Clostridium</taxon>
    </lineage>
</organism>
<dbReference type="EMBL" id="RFAQ01000006">
    <property type="protein sequence ID" value="RMD03209.1"/>
    <property type="molecule type" value="Genomic_DNA"/>
</dbReference>
<proteinExistence type="predicted"/>
<reference evidence="1 2" key="1">
    <citation type="submission" date="2018-10" db="EMBL/GenBank/DDBJ databases">
        <title>Genome-centric metagenomics revealed C2 chemical producing, CO utilizing Clostridium with novel acetogenic gene cluster.</title>
        <authorList>
            <person name="Kang H."/>
            <person name="Park B."/>
            <person name="Choi I.G."/>
            <person name="Chang I.S."/>
        </authorList>
    </citation>
    <scope>NUCLEOTIDE SEQUENCE [LARGE SCALE GENOMIC DNA]</scope>
    <source>
        <strain evidence="1 2">H21-9</strain>
    </source>
</reference>
<dbReference type="RefSeq" id="WP_122057932.1">
    <property type="nucleotide sequence ID" value="NZ_RFAQ01000006.1"/>
</dbReference>
<gene>
    <name evidence="1" type="ORF">D9O40_03440</name>
</gene>
<accession>A0A3M0SXV7</accession>